<dbReference type="STRING" id="262316.MAP_3760c"/>
<name>Q73TF8_MYCPA</name>
<dbReference type="Gene3D" id="3.40.50.150">
    <property type="entry name" value="Vaccinia Virus protein VP39"/>
    <property type="match status" value="1"/>
</dbReference>
<dbReference type="EMBL" id="AE016958">
    <property type="protein sequence ID" value="AAS06310.1"/>
    <property type="molecule type" value="Genomic_DNA"/>
</dbReference>
<reference evidence="2 3" key="1">
    <citation type="journal article" date="2005" name="Proc. Natl. Acad. Sci. U.S.A.">
        <title>The complete genome sequence of Mycobacterium avium subspecies paratuberculosis.</title>
        <authorList>
            <person name="Li L."/>
            <person name="Bannantine J.P."/>
            <person name="Zhang Q."/>
            <person name="Amonsin A."/>
            <person name="May B.J."/>
            <person name="Alt D."/>
            <person name="Banerji N."/>
            <person name="Kanjilal S."/>
            <person name="Kapur V."/>
        </authorList>
    </citation>
    <scope>NUCLEOTIDE SEQUENCE [LARGE SCALE GENOMIC DNA]</scope>
    <source>
        <strain evidence="3">ATCC BAA-968 / K-10</strain>
    </source>
</reference>
<dbReference type="PATRIC" id="fig|262316.17.peg.4003"/>
<sequence>MSLPLDAADERNRYCIQLYHRTAAQADLSGRRVLEVGCGNGGGASYLTRTMRPASYTGVDLNQAGIAFCRKRHIVPGLDFVRGDAQNLSFPDESFDAVLNIESSANYTSLSGNVPGRGVNSGGVSVLM</sequence>
<proteinExistence type="predicted"/>
<dbReference type="PANTHER" id="PTHR44068">
    <property type="entry name" value="ZGC:194242"/>
    <property type="match status" value="1"/>
</dbReference>
<dbReference type="AlphaFoldDB" id="Q73TF8"/>
<dbReference type="eggNOG" id="COG2226">
    <property type="taxonomic scope" value="Bacteria"/>
</dbReference>
<evidence type="ECO:0000313" key="3">
    <source>
        <dbReference type="Proteomes" id="UP000000580"/>
    </source>
</evidence>
<dbReference type="InterPro" id="IPR041698">
    <property type="entry name" value="Methyltransf_25"/>
</dbReference>
<dbReference type="Pfam" id="PF13649">
    <property type="entry name" value="Methyltransf_25"/>
    <property type="match status" value="1"/>
</dbReference>
<organism evidence="2 3">
    <name type="scientific">Mycolicibacterium paratuberculosis (strain ATCC BAA-968 / K-10)</name>
    <name type="common">Mycobacterium paratuberculosis</name>
    <dbReference type="NCBI Taxonomy" id="262316"/>
    <lineage>
        <taxon>Bacteria</taxon>
        <taxon>Bacillati</taxon>
        <taxon>Actinomycetota</taxon>
        <taxon>Actinomycetes</taxon>
        <taxon>Mycobacteriales</taxon>
        <taxon>Mycobacteriaceae</taxon>
        <taxon>Mycobacterium</taxon>
        <taxon>Mycobacterium avium complex (MAC)</taxon>
    </lineage>
</organism>
<feature type="domain" description="Methyltransferase" evidence="1">
    <location>
        <begin position="33"/>
        <end position="105"/>
    </location>
</feature>
<dbReference type="InterPro" id="IPR029063">
    <property type="entry name" value="SAM-dependent_MTases_sf"/>
</dbReference>
<keyword evidence="3" id="KW-1185">Reference proteome</keyword>
<accession>Q73TF8</accession>
<dbReference type="HOGENOM" id="CLU_1957165_0_0_11"/>
<evidence type="ECO:0000313" key="2">
    <source>
        <dbReference type="EMBL" id="AAS06310.1"/>
    </source>
</evidence>
<dbReference type="SUPFAM" id="SSF53335">
    <property type="entry name" value="S-adenosyl-L-methionine-dependent methyltransferases"/>
    <property type="match status" value="1"/>
</dbReference>
<gene>
    <name evidence="2" type="ordered locus">MAP_3760c</name>
</gene>
<dbReference type="KEGG" id="mpa:MAP_3760c"/>
<protein>
    <recommendedName>
        <fullName evidence="1">Methyltransferase domain-containing protein</fullName>
    </recommendedName>
</protein>
<dbReference type="Proteomes" id="UP000000580">
    <property type="component" value="Chromosome"/>
</dbReference>
<evidence type="ECO:0000259" key="1">
    <source>
        <dbReference type="Pfam" id="PF13649"/>
    </source>
</evidence>
<dbReference type="CDD" id="cd02440">
    <property type="entry name" value="AdoMet_MTases"/>
    <property type="match status" value="1"/>
</dbReference>
<dbReference type="PANTHER" id="PTHR44068:SF11">
    <property type="entry name" value="GERANYL DIPHOSPHATE 2-C-METHYLTRANSFERASE"/>
    <property type="match status" value="1"/>
</dbReference>
<dbReference type="InterPro" id="IPR050447">
    <property type="entry name" value="Erg6_SMT_methyltransf"/>
</dbReference>